<dbReference type="PANTHER" id="PTHR43562">
    <property type="entry name" value="NAPA-TYPE SODIUM/HYDROGEN ANTIPORTER"/>
    <property type="match status" value="1"/>
</dbReference>
<keyword evidence="4" id="KW-0050">Antiport</keyword>
<feature type="transmembrane region" description="Helical" evidence="11">
    <location>
        <begin position="285"/>
        <end position="307"/>
    </location>
</feature>
<gene>
    <name evidence="13" type="ORF">SAMN04488112_10128</name>
</gene>
<dbReference type="AlphaFoldDB" id="A0A1G6HK49"/>
<proteinExistence type="inferred from homology"/>
<evidence type="ECO:0000256" key="11">
    <source>
        <dbReference type="SAM" id="Phobius"/>
    </source>
</evidence>
<dbReference type="GO" id="GO:0016020">
    <property type="term" value="C:membrane"/>
    <property type="evidence" value="ECO:0007669"/>
    <property type="project" value="UniProtKB-SubCell"/>
</dbReference>
<dbReference type="GO" id="GO:0006814">
    <property type="term" value="P:sodium ion transport"/>
    <property type="evidence" value="ECO:0007669"/>
    <property type="project" value="UniProtKB-KW"/>
</dbReference>
<feature type="transmembrane region" description="Helical" evidence="11">
    <location>
        <begin position="45"/>
        <end position="64"/>
    </location>
</feature>
<dbReference type="OrthoDB" id="9793589at2"/>
<sequence>MDLIEKFIDFEKVKDFHFLLELVIILVAVKLAGHFSKKFGQPAVFGELLVGIVLGPALLGWITVDPDNPGLIKELADVGVILLMFLAGLETDVDEFKKSAYGSTLVAIGGVIIPLIMGFVFGRMFGYDSTTAIFIGTILVATSVSITVQTLRELGKLQSKEGTTILGAAVLDDILGVITLSIVIGVAASGGGGGSVLDIVILLVKIVLFFVLTLLLGRHLLPRLFKWAANLMTTEVVLTFGIIIALIFAYGAEMFGMAGIVGSYFAGLMLSMTKFRTELFERVEIVSFSFFVPIFFVSIGVSADVAGLTGETILLIVVLSIVAILTKLVGSGIGAKLAGFDWRSSTGIGAGMIARGEVGLIVASIGFSRGLIDNELFTVTVIIVLLTTLVTPPALKAVFNRGEKEANEHS</sequence>
<evidence type="ECO:0000256" key="4">
    <source>
        <dbReference type="ARBA" id="ARBA00022449"/>
    </source>
</evidence>
<organism evidence="13 14">
    <name type="scientific">Melghirimyces thermohalophilus</name>
    <dbReference type="NCBI Taxonomy" id="1236220"/>
    <lineage>
        <taxon>Bacteria</taxon>
        <taxon>Bacillati</taxon>
        <taxon>Bacillota</taxon>
        <taxon>Bacilli</taxon>
        <taxon>Bacillales</taxon>
        <taxon>Thermoactinomycetaceae</taxon>
        <taxon>Melghirimyces</taxon>
    </lineage>
</organism>
<dbReference type="Pfam" id="PF00999">
    <property type="entry name" value="Na_H_Exchanger"/>
    <property type="match status" value="1"/>
</dbReference>
<feature type="transmembrane region" description="Helical" evidence="11">
    <location>
        <begin position="376"/>
        <end position="395"/>
    </location>
</feature>
<evidence type="ECO:0000256" key="3">
    <source>
        <dbReference type="ARBA" id="ARBA00022448"/>
    </source>
</evidence>
<feature type="domain" description="Cation/H+ exchanger transmembrane" evidence="12">
    <location>
        <begin position="27"/>
        <end position="399"/>
    </location>
</feature>
<dbReference type="STRING" id="1236220.SAMN04488112_10128"/>
<evidence type="ECO:0000259" key="12">
    <source>
        <dbReference type="Pfam" id="PF00999"/>
    </source>
</evidence>
<comment type="subcellular location">
    <subcellularLocation>
        <location evidence="1">Membrane</location>
        <topology evidence="1">Multi-pass membrane protein</topology>
    </subcellularLocation>
</comment>
<dbReference type="Gene3D" id="1.20.1530.20">
    <property type="match status" value="1"/>
</dbReference>
<feature type="transmembrane region" description="Helical" evidence="11">
    <location>
        <begin position="163"/>
        <end position="188"/>
    </location>
</feature>
<evidence type="ECO:0000256" key="7">
    <source>
        <dbReference type="ARBA" id="ARBA00023053"/>
    </source>
</evidence>
<dbReference type="InterPro" id="IPR038770">
    <property type="entry name" value="Na+/solute_symporter_sf"/>
</dbReference>
<keyword evidence="10" id="KW-0739">Sodium transport</keyword>
<feature type="transmembrane region" description="Helical" evidence="11">
    <location>
        <begin position="313"/>
        <end position="335"/>
    </location>
</feature>
<feature type="transmembrane region" description="Helical" evidence="11">
    <location>
        <begin position="228"/>
        <end position="248"/>
    </location>
</feature>
<keyword evidence="7" id="KW-0915">Sodium</keyword>
<dbReference type="GO" id="GO:1902600">
    <property type="term" value="P:proton transmembrane transport"/>
    <property type="evidence" value="ECO:0007669"/>
    <property type="project" value="InterPro"/>
</dbReference>
<keyword evidence="8" id="KW-0406">Ion transport</keyword>
<keyword evidence="6 11" id="KW-1133">Transmembrane helix</keyword>
<evidence type="ECO:0000256" key="1">
    <source>
        <dbReference type="ARBA" id="ARBA00004141"/>
    </source>
</evidence>
<evidence type="ECO:0000313" key="14">
    <source>
        <dbReference type="Proteomes" id="UP000199387"/>
    </source>
</evidence>
<protein>
    <submittedName>
        <fullName evidence="13">Kef-type K+ transport system, membrane component KefB</fullName>
    </submittedName>
</protein>
<keyword evidence="9 11" id="KW-0472">Membrane</keyword>
<keyword evidence="5 11" id="KW-0812">Transmembrane</keyword>
<keyword evidence="3" id="KW-0813">Transport</keyword>
<feature type="transmembrane region" description="Helical" evidence="11">
    <location>
        <begin position="16"/>
        <end position="33"/>
    </location>
</feature>
<dbReference type="PANTHER" id="PTHR43562:SF3">
    <property type="entry name" value="SODIUM ION_PROTON EXCHANGER (EUROFUNG)"/>
    <property type="match status" value="1"/>
</dbReference>
<dbReference type="Proteomes" id="UP000199387">
    <property type="component" value="Unassembled WGS sequence"/>
</dbReference>
<dbReference type="InterPro" id="IPR006153">
    <property type="entry name" value="Cation/H_exchanger_TM"/>
</dbReference>
<evidence type="ECO:0000256" key="2">
    <source>
        <dbReference type="ARBA" id="ARBA00005551"/>
    </source>
</evidence>
<comment type="similarity">
    <text evidence="2">Belongs to the monovalent cation:proton antiporter 2 (CPA2) transporter (TC 2.A.37) family.</text>
</comment>
<evidence type="ECO:0000256" key="6">
    <source>
        <dbReference type="ARBA" id="ARBA00022989"/>
    </source>
</evidence>
<dbReference type="RefSeq" id="WP_091565210.1">
    <property type="nucleotide sequence ID" value="NZ_FMZA01000001.1"/>
</dbReference>
<evidence type="ECO:0000313" key="13">
    <source>
        <dbReference type="EMBL" id="SDB94707.1"/>
    </source>
</evidence>
<feature type="transmembrane region" description="Helical" evidence="11">
    <location>
        <begin position="194"/>
        <end position="216"/>
    </location>
</feature>
<feature type="transmembrane region" description="Helical" evidence="11">
    <location>
        <begin position="347"/>
        <end position="370"/>
    </location>
</feature>
<evidence type="ECO:0000256" key="10">
    <source>
        <dbReference type="ARBA" id="ARBA00023201"/>
    </source>
</evidence>
<dbReference type="EMBL" id="FMZA01000001">
    <property type="protein sequence ID" value="SDB94707.1"/>
    <property type="molecule type" value="Genomic_DNA"/>
</dbReference>
<keyword evidence="14" id="KW-1185">Reference proteome</keyword>
<evidence type="ECO:0000256" key="8">
    <source>
        <dbReference type="ARBA" id="ARBA00023065"/>
    </source>
</evidence>
<evidence type="ECO:0000256" key="5">
    <source>
        <dbReference type="ARBA" id="ARBA00022692"/>
    </source>
</evidence>
<feature type="transmembrane region" description="Helical" evidence="11">
    <location>
        <begin position="101"/>
        <end position="125"/>
    </location>
</feature>
<reference evidence="13 14" key="1">
    <citation type="submission" date="2016-10" db="EMBL/GenBank/DDBJ databases">
        <authorList>
            <person name="de Groot N.N."/>
        </authorList>
    </citation>
    <scope>NUCLEOTIDE SEQUENCE [LARGE SCALE GENOMIC DNA]</scope>
    <source>
        <strain evidence="13 14">DSM 45514</strain>
    </source>
</reference>
<evidence type="ECO:0000256" key="9">
    <source>
        <dbReference type="ARBA" id="ARBA00023136"/>
    </source>
</evidence>
<dbReference type="GO" id="GO:0015297">
    <property type="term" value="F:antiporter activity"/>
    <property type="evidence" value="ECO:0007669"/>
    <property type="project" value="UniProtKB-KW"/>
</dbReference>
<feature type="transmembrane region" description="Helical" evidence="11">
    <location>
        <begin position="131"/>
        <end position="151"/>
    </location>
</feature>
<name>A0A1G6HK49_9BACL</name>
<accession>A0A1G6HK49</accession>